<comment type="caution">
    <text evidence="8">The sequence shown here is derived from an EMBL/GenBank/DDBJ whole genome shotgun (WGS) entry which is preliminary data.</text>
</comment>
<accession>A0A836GQ36</accession>
<evidence type="ECO:0000259" key="7">
    <source>
        <dbReference type="PROSITE" id="PS50950"/>
    </source>
</evidence>
<dbReference type="PANTHER" id="PTHR46927:SF3">
    <property type="entry name" value="THAP-TYPE DOMAIN-CONTAINING PROTEIN"/>
    <property type="match status" value="1"/>
</dbReference>
<evidence type="ECO:0000256" key="4">
    <source>
        <dbReference type="ARBA" id="ARBA00023125"/>
    </source>
</evidence>
<evidence type="ECO:0000256" key="3">
    <source>
        <dbReference type="ARBA" id="ARBA00022833"/>
    </source>
</evidence>
<keyword evidence="1" id="KW-0479">Metal-binding</keyword>
<feature type="non-terminal residue" evidence="8">
    <location>
        <position position="186"/>
    </location>
</feature>
<dbReference type="GO" id="GO:0003677">
    <property type="term" value="F:DNA binding"/>
    <property type="evidence" value="ECO:0007669"/>
    <property type="project" value="UniProtKB-UniRule"/>
</dbReference>
<dbReference type="PANTHER" id="PTHR46927">
    <property type="entry name" value="AGAP005574-PA"/>
    <property type="match status" value="1"/>
</dbReference>
<gene>
    <name evidence="8" type="primary">Thap4_4</name>
    <name evidence="8" type="ORF">G6Z76_0003389</name>
</gene>
<protein>
    <submittedName>
        <fullName evidence="8">THAP4 protein</fullName>
    </submittedName>
</protein>
<dbReference type="Pfam" id="PF05485">
    <property type="entry name" value="THAP"/>
    <property type="match status" value="1"/>
</dbReference>
<evidence type="ECO:0000313" key="9">
    <source>
        <dbReference type="Proteomes" id="UP000669903"/>
    </source>
</evidence>
<dbReference type="PROSITE" id="PS50950">
    <property type="entry name" value="ZF_THAP"/>
    <property type="match status" value="1"/>
</dbReference>
<sequence length="186" mass="21832">LAAINCCNKSEKGYKLFRFPMGDRRTKWVLNVWPGNNWTSTEASRLCEKHFENSQFESHRSDDWKKLKPNAIPTLFDVLNPPEDELSRLRLENEKLLRQLQTHELLVIENQKLRDQINAMEKVRQSFLNDNQIKMLEQGQIFHWPNDSIVKALNSDSPSQFTVINISEIPDIHCLHTVCDEYKTLP</sequence>
<dbReference type="InterPro" id="IPR006612">
    <property type="entry name" value="THAP_Znf"/>
</dbReference>
<reference evidence="8" key="1">
    <citation type="submission" date="2020-03" db="EMBL/GenBank/DDBJ databases">
        <title>Relaxed selection underlies rapid genomic changes in the transitions from sociality to social parasitism in ants.</title>
        <authorList>
            <person name="Bi X."/>
        </authorList>
    </citation>
    <scope>NUCLEOTIDE SEQUENCE</scope>
    <source>
        <strain evidence="8">BGI-DK2014a</strain>
        <tissue evidence="8">Whole body</tissue>
    </source>
</reference>
<keyword evidence="2 5" id="KW-0863">Zinc-finger</keyword>
<evidence type="ECO:0000256" key="5">
    <source>
        <dbReference type="PROSITE-ProRule" id="PRU00309"/>
    </source>
</evidence>
<organism evidence="8 9">
    <name type="scientific">Acromyrmex charruanus</name>
    <dbReference type="NCBI Taxonomy" id="2715315"/>
    <lineage>
        <taxon>Eukaryota</taxon>
        <taxon>Metazoa</taxon>
        <taxon>Ecdysozoa</taxon>
        <taxon>Arthropoda</taxon>
        <taxon>Hexapoda</taxon>
        <taxon>Insecta</taxon>
        <taxon>Pterygota</taxon>
        <taxon>Neoptera</taxon>
        <taxon>Endopterygota</taxon>
        <taxon>Hymenoptera</taxon>
        <taxon>Apocrita</taxon>
        <taxon>Aculeata</taxon>
        <taxon>Formicoidea</taxon>
        <taxon>Formicidae</taxon>
        <taxon>Myrmicinae</taxon>
        <taxon>Acromyrmex</taxon>
    </lineage>
</organism>
<proteinExistence type="predicted"/>
<dbReference type="SMART" id="SM00980">
    <property type="entry name" value="THAP"/>
    <property type="match status" value="1"/>
</dbReference>
<evidence type="ECO:0000256" key="1">
    <source>
        <dbReference type="ARBA" id="ARBA00022723"/>
    </source>
</evidence>
<evidence type="ECO:0000256" key="2">
    <source>
        <dbReference type="ARBA" id="ARBA00022771"/>
    </source>
</evidence>
<dbReference type="EMBL" id="JAANIC010000747">
    <property type="protein sequence ID" value="KAG5347394.1"/>
    <property type="molecule type" value="Genomic_DNA"/>
</dbReference>
<keyword evidence="3" id="KW-0862">Zinc</keyword>
<dbReference type="AlphaFoldDB" id="A0A836GQ36"/>
<dbReference type="InterPro" id="IPR052224">
    <property type="entry name" value="THAP_domain_protein"/>
</dbReference>
<keyword evidence="6" id="KW-0175">Coiled coil</keyword>
<dbReference type="InterPro" id="IPR038441">
    <property type="entry name" value="THAP_Znf_sf"/>
</dbReference>
<dbReference type="GO" id="GO:0008270">
    <property type="term" value="F:zinc ion binding"/>
    <property type="evidence" value="ECO:0007669"/>
    <property type="project" value="UniProtKB-KW"/>
</dbReference>
<keyword evidence="4 5" id="KW-0238">DNA-binding</keyword>
<evidence type="ECO:0000256" key="6">
    <source>
        <dbReference type="SAM" id="Coils"/>
    </source>
</evidence>
<keyword evidence="9" id="KW-1185">Reference proteome</keyword>
<feature type="coiled-coil region" evidence="6">
    <location>
        <begin position="86"/>
        <end position="130"/>
    </location>
</feature>
<dbReference type="SMART" id="SM00692">
    <property type="entry name" value="DM3"/>
    <property type="match status" value="1"/>
</dbReference>
<feature type="domain" description="THAP-type" evidence="7">
    <location>
        <begin position="1"/>
        <end position="76"/>
    </location>
</feature>
<name>A0A836GQ36_9HYME</name>
<dbReference type="SUPFAM" id="SSF57716">
    <property type="entry name" value="Glucocorticoid receptor-like (DNA-binding domain)"/>
    <property type="match status" value="1"/>
</dbReference>
<dbReference type="Proteomes" id="UP000669903">
    <property type="component" value="Unassembled WGS sequence"/>
</dbReference>
<evidence type="ECO:0000313" key="8">
    <source>
        <dbReference type="EMBL" id="KAG5347394.1"/>
    </source>
</evidence>
<dbReference type="Gene3D" id="6.20.210.20">
    <property type="entry name" value="THAP domain"/>
    <property type="match status" value="1"/>
</dbReference>
<feature type="non-terminal residue" evidence="8">
    <location>
        <position position="1"/>
    </location>
</feature>